<organism evidence="2 3">
    <name type="scientific">Termitidicoccus mucosus</name>
    <dbReference type="NCBI Taxonomy" id="1184151"/>
    <lineage>
        <taxon>Bacteria</taxon>
        <taxon>Pseudomonadati</taxon>
        <taxon>Verrucomicrobiota</taxon>
        <taxon>Opitutia</taxon>
        <taxon>Opitutales</taxon>
        <taxon>Opitutaceae</taxon>
        <taxon>Termitidicoccus</taxon>
    </lineage>
</organism>
<evidence type="ECO:0000313" key="2">
    <source>
        <dbReference type="EMBL" id="OAM90785.1"/>
    </source>
</evidence>
<gene>
    <name evidence="2" type="ORF">AW736_06260</name>
</gene>
<feature type="chain" id="PRO_5008089273" description="NIPSNAP domain-containing protein" evidence="1">
    <location>
        <begin position="25"/>
        <end position="148"/>
    </location>
</feature>
<dbReference type="OrthoDB" id="1495245at2"/>
<feature type="signal peptide" evidence="1">
    <location>
        <begin position="1"/>
        <end position="24"/>
    </location>
</feature>
<keyword evidence="1" id="KW-0732">Signal</keyword>
<name>A0A178INJ7_9BACT</name>
<sequence length="148" mass="16515">MKTLILLAALAAAFPLFSPAQSSAPYTEGPVWEMTLVRTKHGMADTYLKSIAKTFKAVMEEAKKQGVIMDYKVLYGLAASPADFDVLLMTQTPNMAYRDRARELLDPIVRKIEGDTKTQHARSATRLDMREVLGYKLMREITLTGGDE</sequence>
<keyword evidence="3" id="KW-1185">Reference proteome</keyword>
<evidence type="ECO:0000313" key="3">
    <source>
        <dbReference type="Proteomes" id="UP000078486"/>
    </source>
</evidence>
<reference evidence="2 3" key="1">
    <citation type="submission" date="2016-01" db="EMBL/GenBank/DDBJ databases">
        <title>High potential of lignocellulose degradation of a new Verrucomicrobia species.</title>
        <authorList>
            <person name="Wang Y."/>
            <person name="Shi Y."/>
            <person name="Qiu Z."/>
            <person name="Liu S."/>
            <person name="Yang H."/>
        </authorList>
    </citation>
    <scope>NUCLEOTIDE SEQUENCE [LARGE SCALE GENOMIC DNA]</scope>
    <source>
        <strain evidence="2 3">TSB47</strain>
    </source>
</reference>
<accession>A0A178INJ7</accession>
<dbReference type="AlphaFoldDB" id="A0A178INJ7"/>
<protein>
    <recommendedName>
        <fullName evidence="4">NIPSNAP domain-containing protein</fullName>
    </recommendedName>
</protein>
<dbReference type="EMBL" id="LRRQ01000048">
    <property type="protein sequence ID" value="OAM90785.1"/>
    <property type="molecule type" value="Genomic_DNA"/>
</dbReference>
<evidence type="ECO:0008006" key="4">
    <source>
        <dbReference type="Google" id="ProtNLM"/>
    </source>
</evidence>
<dbReference type="Proteomes" id="UP000078486">
    <property type="component" value="Unassembled WGS sequence"/>
</dbReference>
<comment type="caution">
    <text evidence="2">The sequence shown here is derived from an EMBL/GenBank/DDBJ whole genome shotgun (WGS) entry which is preliminary data.</text>
</comment>
<proteinExistence type="predicted"/>
<evidence type="ECO:0000256" key="1">
    <source>
        <dbReference type="SAM" id="SignalP"/>
    </source>
</evidence>
<dbReference type="STRING" id="1184151.AW736_06260"/>
<dbReference type="RefSeq" id="WP_068769340.1">
    <property type="nucleotide sequence ID" value="NZ_CP109796.1"/>
</dbReference>